<evidence type="ECO:0000256" key="1">
    <source>
        <dbReference type="ARBA" id="ARBA00022490"/>
    </source>
</evidence>
<evidence type="ECO:0000256" key="3">
    <source>
        <dbReference type="ARBA" id="ARBA00022603"/>
    </source>
</evidence>
<name>A0ABX0A5G0_9BACI</name>
<keyword evidence="2 7" id="KW-0698">rRNA processing</keyword>
<evidence type="ECO:0000256" key="8">
    <source>
        <dbReference type="PROSITE-ProRule" id="PRU01026"/>
    </source>
</evidence>
<proteinExistence type="inferred from homology"/>
<dbReference type="PROSITE" id="PS51689">
    <property type="entry name" value="SAM_RNA_A_N6_MT"/>
    <property type="match status" value="1"/>
</dbReference>
<dbReference type="InterPro" id="IPR011530">
    <property type="entry name" value="rRNA_adenine_dimethylase"/>
</dbReference>
<dbReference type="CDD" id="cd02440">
    <property type="entry name" value="AdoMet_MTases"/>
    <property type="match status" value="1"/>
</dbReference>
<feature type="binding site" evidence="7 8">
    <location>
        <position position="77"/>
    </location>
    <ligand>
        <name>S-adenosyl-L-methionine</name>
        <dbReference type="ChEBI" id="CHEBI:59789"/>
    </ligand>
</feature>
<evidence type="ECO:0000313" key="10">
    <source>
        <dbReference type="EMBL" id="NCU18678.1"/>
    </source>
</evidence>
<keyword evidence="1 7" id="KW-0963">Cytoplasm</keyword>
<evidence type="ECO:0000256" key="4">
    <source>
        <dbReference type="ARBA" id="ARBA00022679"/>
    </source>
</evidence>
<evidence type="ECO:0000313" key="11">
    <source>
        <dbReference type="Proteomes" id="UP000743899"/>
    </source>
</evidence>
<evidence type="ECO:0000256" key="6">
    <source>
        <dbReference type="ARBA" id="ARBA00022884"/>
    </source>
</evidence>
<comment type="caution">
    <text evidence="10">The sequence shown here is derived from an EMBL/GenBank/DDBJ whole genome shotgun (WGS) entry which is preliminary data.</text>
</comment>
<accession>A0ABX0A5G0</accession>
<feature type="binding site" evidence="7 8">
    <location>
        <position position="31"/>
    </location>
    <ligand>
        <name>S-adenosyl-L-methionine</name>
        <dbReference type="ChEBI" id="CHEBI:59789"/>
    </ligand>
</feature>
<dbReference type="NCBIfam" id="TIGR00755">
    <property type="entry name" value="ksgA"/>
    <property type="match status" value="1"/>
</dbReference>
<feature type="domain" description="Ribosomal RNA adenine methylase transferase N-terminal" evidence="9">
    <location>
        <begin position="36"/>
        <end position="212"/>
    </location>
</feature>
<protein>
    <recommendedName>
        <fullName evidence="7">Ribosomal RNA small subunit methyltransferase A</fullName>
        <ecNumber evidence="7">2.1.1.182</ecNumber>
    </recommendedName>
    <alternativeName>
        <fullName evidence="7">16S rRNA (adenine(1518)-N(6)/adenine(1519)-N(6))-dimethyltransferase</fullName>
    </alternativeName>
    <alternativeName>
        <fullName evidence="7">16S rRNA dimethyladenosine transferase</fullName>
    </alternativeName>
    <alternativeName>
        <fullName evidence="7">16S rRNA dimethylase</fullName>
    </alternativeName>
    <alternativeName>
        <fullName evidence="7">S-adenosylmethionine-6-N', N'-adenosyl(rRNA) dimethyltransferase</fullName>
    </alternativeName>
</protein>
<dbReference type="PROSITE" id="PS01131">
    <property type="entry name" value="RRNA_A_DIMETH"/>
    <property type="match status" value="1"/>
</dbReference>
<comment type="similarity">
    <text evidence="7">Belongs to the class I-like SAM-binding methyltransferase superfamily. rRNA adenine N(6)-methyltransferase family. RsmA subfamily.</text>
</comment>
<dbReference type="HAMAP" id="MF_00607">
    <property type="entry name" value="16SrRNA_methyltr_A"/>
    <property type="match status" value="1"/>
</dbReference>
<dbReference type="InterPro" id="IPR001737">
    <property type="entry name" value="KsgA/Erm"/>
</dbReference>
<dbReference type="Gene3D" id="1.10.8.100">
    <property type="entry name" value="Ribosomal RNA adenine dimethylase-like, domain 2"/>
    <property type="match status" value="1"/>
</dbReference>
<feature type="binding site" evidence="7 8">
    <location>
        <position position="56"/>
    </location>
    <ligand>
        <name>S-adenosyl-L-methionine</name>
        <dbReference type="ChEBI" id="CHEBI:59789"/>
    </ligand>
</feature>
<dbReference type="SMART" id="SM00650">
    <property type="entry name" value="rADc"/>
    <property type="match status" value="1"/>
</dbReference>
<keyword evidence="6 7" id="KW-0694">RNA-binding</keyword>
<feature type="binding site" evidence="7 8">
    <location>
        <position position="127"/>
    </location>
    <ligand>
        <name>S-adenosyl-L-methionine</name>
        <dbReference type="ChEBI" id="CHEBI:59789"/>
    </ligand>
</feature>
<dbReference type="RefSeq" id="WP_161921506.1">
    <property type="nucleotide sequence ID" value="NZ_JAACYS010000072.1"/>
</dbReference>
<dbReference type="SUPFAM" id="SSF53335">
    <property type="entry name" value="S-adenosyl-L-methionine-dependent methyltransferases"/>
    <property type="match status" value="1"/>
</dbReference>
<feature type="binding site" evidence="7 8">
    <location>
        <position position="102"/>
    </location>
    <ligand>
        <name>S-adenosyl-L-methionine</name>
        <dbReference type="ChEBI" id="CHEBI:59789"/>
    </ligand>
</feature>
<feature type="binding site" evidence="7 8">
    <location>
        <position position="29"/>
    </location>
    <ligand>
        <name>S-adenosyl-L-methionine</name>
        <dbReference type="ChEBI" id="CHEBI:59789"/>
    </ligand>
</feature>
<keyword evidence="5 7" id="KW-0949">S-adenosyl-L-methionine</keyword>
<dbReference type="GO" id="GO:0052908">
    <property type="term" value="F:16S rRNA (adenine(1518)-N(6)/adenine(1519)-N(6))-dimethyltransferase activity"/>
    <property type="evidence" value="ECO:0007669"/>
    <property type="project" value="UniProtKB-EC"/>
</dbReference>
<reference evidence="10 11" key="1">
    <citation type="submission" date="2020-01" db="EMBL/GenBank/DDBJ databases">
        <title>A novel Bacillus sp. from Pasinler.</title>
        <authorList>
            <person name="Adiguzel A."/>
            <person name="Ay H."/>
            <person name="Baltaci M.O."/>
        </authorList>
    </citation>
    <scope>NUCLEOTIDE SEQUENCE [LARGE SCALE GENOMIC DNA]</scope>
    <source>
        <strain evidence="10 11">P1</strain>
    </source>
</reference>
<comment type="function">
    <text evidence="7">Specifically dimethylates two adjacent adenosines (A1518 and A1519) in the loop of a conserved hairpin near the 3'-end of 16S rRNA in the 30S particle. May play a critical role in biogenesis of 30S subunits.</text>
</comment>
<dbReference type="Pfam" id="PF00398">
    <property type="entry name" value="RrnaAD"/>
    <property type="match status" value="1"/>
</dbReference>
<evidence type="ECO:0000256" key="5">
    <source>
        <dbReference type="ARBA" id="ARBA00022691"/>
    </source>
</evidence>
<dbReference type="InterPro" id="IPR020598">
    <property type="entry name" value="rRNA_Ade_methylase_Trfase_N"/>
</dbReference>
<comment type="subcellular location">
    <subcellularLocation>
        <location evidence="7">Cytoplasm</location>
    </subcellularLocation>
</comment>
<dbReference type="PANTHER" id="PTHR11727:SF7">
    <property type="entry name" value="DIMETHYLADENOSINE TRANSFERASE-RELATED"/>
    <property type="match status" value="1"/>
</dbReference>
<gene>
    <name evidence="7 10" type="primary">rsmA</name>
    <name evidence="7" type="synonym">ksgA</name>
    <name evidence="10" type="ORF">GW534_13295</name>
</gene>
<evidence type="ECO:0000259" key="9">
    <source>
        <dbReference type="SMART" id="SM00650"/>
    </source>
</evidence>
<comment type="catalytic activity">
    <reaction evidence="7">
        <text>adenosine(1518)/adenosine(1519) in 16S rRNA + 4 S-adenosyl-L-methionine = N(6)-dimethyladenosine(1518)/N(6)-dimethyladenosine(1519) in 16S rRNA + 4 S-adenosyl-L-homocysteine + 4 H(+)</text>
        <dbReference type="Rhea" id="RHEA:19609"/>
        <dbReference type="Rhea" id="RHEA-COMP:10232"/>
        <dbReference type="Rhea" id="RHEA-COMP:10233"/>
        <dbReference type="ChEBI" id="CHEBI:15378"/>
        <dbReference type="ChEBI" id="CHEBI:57856"/>
        <dbReference type="ChEBI" id="CHEBI:59789"/>
        <dbReference type="ChEBI" id="CHEBI:74411"/>
        <dbReference type="ChEBI" id="CHEBI:74493"/>
        <dbReference type="EC" id="2.1.1.182"/>
    </reaction>
</comment>
<dbReference type="Proteomes" id="UP000743899">
    <property type="component" value="Unassembled WGS sequence"/>
</dbReference>
<keyword evidence="3 7" id="KW-0489">Methyltransferase</keyword>
<dbReference type="InterPro" id="IPR023165">
    <property type="entry name" value="rRNA_Ade_diMease-like_C"/>
</dbReference>
<sequence length="292" mass="33001">MNKDIATPIRTKAILEKYGFTFKKSLGQNFLIDTNILRNIVENAELTESSGAVEIGPGIGALTEQLAKACKKVLAFEIDQRLIPVLKDTLSPYPHVTIINQDFLKANVNEVLKEYFTEEEEISIVANLPYYITTPIIMKCLEEKLPFKNMVVMMQKEVGDRIAAQPGTKNYGSLTIAIQYYTTVEIVMHVPRTVFIPQPNVDSVVIRLRKRDQPIVQVKDESFFFKVVKSSFGQRRKTILNNLTNSLDQGKEKKELIVSSLGVAGIEPSRRGETLTIEEFAKLSDALYEHFN</sequence>
<dbReference type="PANTHER" id="PTHR11727">
    <property type="entry name" value="DIMETHYLADENOSINE TRANSFERASE"/>
    <property type="match status" value="1"/>
</dbReference>
<dbReference type="EC" id="2.1.1.182" evidence="7"/>
<keyword evidence="4 7" id="KW-0808">Transferase</keyword>
<evidence type="ECO:0000256" key="2">
    <source>
        <dbReference type="ARBA" id="ARBA00022552"/>
    </source>
</evidence>
<dbReference type="InterPro" id="IPR029063">
    <property type="entry name" value="SAM-dependent_MTases_sf"/>
</dbReference>
<dbReference type="EMBL" id="JAACYS010000072">
    <property type="protein sequence ID" value="NCU18678.1"/>
    <property type="molecule type" value="Genomic_DNA"/>
</dbReference>
<keyword evidence="11" id="KW-1185">Reference proteome</keyword>
<dbReference type="Gene3D" id="3.40.50.150">
    <property type="entry name" value="Vaccinia Virus protein VP39"/>
    <property type="match status" value="1"/>
</dbReference>
<dbReference type="InterPro" id="IPR020596">
    <property type="entry name" value="rRNA_Ade_Mease_Trfase_CS"/>
</dbReference>
<organism evidence="10 11">
    <name type="scientific">Pallidibacillus pasinlerensis</name>
    <dbReference type="NCBI Taxonomy" id="2703818"/>
    <lineage>
        <taxon>Bacteria</taxon>
        <taxon>Bacillati</taxon>
        <taxon>Bacillota</taxon>
        <taxon>Bacilli</taxon>
        <taxon>Bacillales</taxon>
        <taxon>Bacillaceae</taxon>
        <taxon>Pallidibacillus</taxon>
    </lineage>
</organism>
<evidence type="ECO:0000256" key="7">
    <source>
        <dbReference type="HAMAP-Rule" id="MF_00607"/>
    </source>
</evidence>